<protein>
    <submittedName>
        <fullName evidence="1">Uncharacterized protein</fullName>
    </submittedName>
</protein>
<dbReference type="EMBL" id="RAPF01000002">
    <property type="protein sequence ID" value="RKF22352.1"/>
    <property type="molecule type" value="Genomic_DNA"/>
</dbReference>
<evidence type="ECO:0000313" key="1">
    <source>
        <dbReference type="EMBL" id="RKF22352.1"/>
    </source>
</evidence>
<gene>
    <name evidence="1" type="ORF">D6851_03710</name>
</gene>
<comment type="caution">
    <text evidence="1">The sequence shown here is derived from an EMBL/GenBank/DDBJ whole genome shotgun (WGS) entry which is preliminary data.</text>
</comment>
<name>A0A420ENR4_9SPHN</name>
<reference evidence="1 2" key="1">
    <citation type="submission" date="2018-09" db="EMBL/GenBank/DDBJ databases">
        <title>Altererythrobacter spongiae sp. nov., isolated from a marine sponge.</title>
        <authorList>
            <person name="Zhuang L."/>
            <person name="Luo L."/>
        </authorList>
    </citation>
    <scope>NUCLEOTIDE SEQUENCE [LARGE SCALE GENOMIC DNA]</scope>
    <source>
        <strain evidence="1 2">HN-Y73</strain>
    </source>
</reference>
<organism evidence="1 2">
    <name type="scientific">Altericroceibacterium spongiae</name>
    <dbReference type="NCBI Taxonomy" id="2320269"/>
    <lineage>
        <taxon>Bacteria</taxon>
        <taxon>Pseudomonadati</taxon>
        <taxon>Pseudomonadota</taxon>
        <taxon>Alphaproteobacteria</taxon>
        <taxon>Sphingomonadales</taxon>
        <taxon>Erythrobacteraceae</taxon>
        <taxon>Altericroceibacterium</taxon>
    </lineage>
</organism>
<evidence type="ECO:0000313" key="2">
    <source>
        <dbReference type="Proteomes" id="UP000284395"/>
    </source>
</evidence>
<keyword evidence="2" id="KW-1185">Reference proteome</keyword>
<accession>A0A420ENR4</accession>
<dbReference type="AlphaFoldDB" id="A0A420ENR4"/>
<proteinExistence type="predicted"/>
<sequence>MSERPVTRSVSPRCIALDTGYPPWRPARTCPRQCDPASERAIAGYRPLSRHRMAARAIIAGKTVEDA</sequence>
<dbReference type="Proteomes" id="UP000284395">
    <property type="component" value="Unassembled WGS sequence"/>
</dbReference>